<accession>A0A2K3DW60</accession>
<reference evidence="1 2" key="1">
    <citation type="journal article" date="2007" name="Science">
        <title>The Chlamydomonas genome reveals the evolution of key animal and plant functions.</title>
        <authorList>
            <person name="Merchant S.S."/>
            <person name="Prochnik S.E."/>
            <person name="Vallon O."/>
            <person name="Harris E.H."/>
            <person name="Karpowicz S.J."/>
            <person name="Witman G.B."/>
            <person name="Terry A."/>
            <person name="Salamov A."/>
            <person name="Fritz-Laylin L.K."/>
            <person name="Marechal-Drouard L."/>
            <person name="Marshall W.F."/>
            <person name="Qu L.H."/>
            <person name="Nelson D.R."/>
            <person name="Sanderfoot A.A."/>
            <person name="Spalding M.H."/>
            <person name="Kapitonov V.V."/>
            <person name="Ren Q."/>
            <person name="Ferris P."/>
            <person name="Lindquist E."/>
            <person name="Shapiro H."/>
            <person name="Lucas S.M."/>
            <person name="Grimwood J."/>
            <person name="Schmutz J."/>
            <person name="Cardol P."/>
            <person name="Cerutti H."/>
            <person name="Chanfreau G."/>
            <person name="Chen C.L."/>
            <person name="Cognat V."/>
            <person name="Croft M.T."/>
            <person name="Dent R."/>
            <person name="Dutcher S."/>
            <person name="Fernandez E."/>
            <person name="Fukuzawa H."/>
            <person name="Gonzalez-Ballester D."/>
            <person name="Gonzalez-Halphen D."/>
            <person name="Hallmann A."/>
            <person name="Hanikenne M."/>
            <person name="Hippler M."/>
            <person name="Inwood W."/>
            <person name="Jabbari K."/>
            <person name="Kalanon M."/>
            <person name="Kuras R."/>
            <person name="Lefebvre P.A."/>
            <person name="Lemaire S.D."/>
            <person name="Lobanov A.V."/>
            <person name="Lohr M."/>
            <person name="Manuell A."/>
            <person name="Meier I."/>
            <person name="Mets L."/>
            <person name="Mittag M."/>
            <person name="Mittelmeier T."/>
            <person name="Moroney J.V."/>
            <person name="Moseley J."/>
            <person name="Napoli C."/>
            <person name="Nedelcu A.M."/>
            <person name="Niyogi K."/>
            <person name="Novoselov S.V."/>
            <person name="Paulsen I.T."/>
            <person name="Pazour G."/>
            <person name="Purton S."/>
            <person name="Ral J.P."/>
            <person name="Riano-Pachon D.M."/>
            <person name="Riekhof W."/>
            <person name="Rymarquis L."/>
            <person name="Schroda M."/>
            <person name="Stern D."/>
            <person name="Umen J."/>
            <person name="Willows R."/>
            <person name="Wilson N."/>
            <person name="Zimmer S.L."/>
            <person name="Allmer J."/>
            <person name="Balk J."/>
            <person name="Bisova K."/>
            <person name="Chen C.J."/>
            <person name="Elias M."/>
            <person name="Gendler K."/>
            <person name="Hauser C."/>
            <person name="Lamb M.R."/>
            <person name="Ledford H."/>
            <person name="Long J.C."/>
            <person name="Minagawa J."/>
            <person name="Page M.D."/>
            <person name="Pan J."/>
            <person name="Pootakham W."/>
            <person name="Roje S."/>
            <person name="Rose A."/>
            <person name="Stahlberg E."/>
            <person name="Terauchi A.M."/>
            <person name="Yang P."/>
            <person name="Ball S."/>
            <person name="Bowler C."/>
            <person name="Dieckmann C.L."/>
            <person name="Gladyshev V.N."/>
            <person name="Green P."/>
            <person name="Jorgensen R."/>
            <person name="Mayfield S."/>
            <person name="Mueller-Roeber B."/>
            <person name="Rajamani S."/>
            <person name="Sayre R.T."/>
            <person name="Brokstein P."/>
            <person name="Dubchak I."/>
            <person name="Goodstein D."/>
            <person name="Hornick L."/>
            <person name="Huang Y.W."/>
            <person name="Jhaveri J."/>
            <person name="Luo Y."/>
            <person name="Martinez D."/>
            <person name="Ngau W.C."/>
            <person name="Otillar B."/>
            <person name="Poliakov A."/>
            <person name="Porter A."/>
            <person name="Szajkowski L."/>
            <person name="Werner G."/>
            <person name="Zhou K."/>
            <person name="Grigoriev I.V."/>
            <person name="Rokhsar D.S."/>
            <person name="Grossman A.R."/>
        </authorList>
    </citation>
    <scope>NUCLEOTIDE SEQUENCE [LARGE SCALE GENOMIC DNA]</scope>
    <source>
        <strain evidence="2">CC-503</strain>
    </source>
</reference>
<dbReference type="Proteomes" id="UP000006906">
    <property type="component" value="Chromosome 3"/>
</dbReference>
<name>A0A2K3DW60_CHLRE</name>
<protein>
    <submittedName>
        <fullName evidence="1">Uncharacterized protein</fullName>
    </submittedName>
</protein>
<evidence type="ECO:0000313" key="1">
    <source>
        <dbReference type="EMBL" id="PNW84759.1"/>
    </source>
</evidence>
<organism evidence="1 2">
    <name type="scientific">Chlamydomonas reinhardtii</name>
    <name type="common">Chlamydomonas smithii</name>
    <dbReference type="NCBI Taxonomy" id="3055"/>
    <lineage>
        <taxon>Eukaryota</taxon>
        <taxon>Viridiplantae</taxon>
        <taxon>Chlorophyta</taxon>
        <taxon>core chlorophytes</taxon>
        <taxon>Chlorophyceae</taxon>
        <taxon>CS clade</taxon>
        <taxon>Chlamydomonadales</taxon>
        <taxon>Chlamydomonadaceae</taxon>
        <taxon>Chlamydomonas</taxon>
    </lineage>
</organism>
<sequence>MFQSPSAYGVICIGLWRALAGSGGLWRALAGSGGLWRALAGSARNLGSRDGRGSHREERLW</sequence>
<dbReference type="RefSeq" id="XP_042925759.1">
    <property type="nucleotide sequence ID" value="XM_043060630.1"/>
</dbReference>
<dbReference type="KEGG" id="cre:CHLRE_03g157526v5"/>
<proteinExistence type="predicted"/>
<dbReference type="GeneID" id="66052753"/>
<dbReference type="EMBL" id="CM008964">
    <property type="protein sequence ID" value="PNW84759.1"/>
    <property type="molecule type" value="Genomic_DNA"/>
</dbReference>
<dbReference type="InParanoid" id="A0A2K3DW60"/>
<dbReference type="Gramene" id="PNW84759">
    <property type="protein sequence ID" value="PNW84759"/>
    <property type="gene ID" value="CHLRE_03g157526v5"/>
</dbReference>
<keyword evidence="2" id="KW-1185">Reference proteome</keyword>
<evidence type="ECO:0000313" key="2">
    <source>
        <dbReference type="Proteomes" id="UP000006906"/>
    </source>
</evidence>
<gene>
    <name evidence="1" type="ORF">CHLRE_03g157526v5</name>
</gene>
<dbReference type="AlphaFoldDB" id="A0A2K3DW60"/>